<feature type="region of interest" description="Disordered" evidence="1">
    <location>
        <begin position="400"/>
        <end position="430"/>
    </location>
</feature>
<feature type="region of interest" description="Disordered" evidence="1">
    <location>
        <begin position="1449"/>
        <end position="1471"/>
    </location>
</feature>
<reference evidence="2 3" key="1">
    <citation type="submission" date="2019-03" db="EMBL/GenBank/DDBJ databases">
        <title>Rhodosporidium diobovatum UCD-FST 08-225 genome sequencing, assembly, and annotation.</title>
        <authorList>
            <person name="Fakankun I.U."/>
            <person name="Fristensky B."/>
            <person name="Levin D.B."/>
        </authorList>
    </citation>
    <scope>NUCLEOTIDE SEQUENCE [LARGE SCALE GENOMIC DNA]</scope>
    <source>
        <strain evidence="2 3">UCD-FST 08-225</strain>
    </source>
</reference>
<feature type="compositionally biased region" description="Pro residues" evidence="1">
    <location>
        <begin position="1"/>
        <end position="10"/>
    </location>
</feature>
<dbReference type="Proteomes" id="UP000311382">
    <property type="component" value="Unassembled WGS sequence"/>
</dbReference>
<feature type="region of interest" description="Disordered" evidence="1">
    <location>
        <begin position="1"/>
        <end position="22"/>
    </location>
</feature>
<keyword evidence="3" id="KW-1185">Reference proteome</keyword>
<proteinExistence type="predicted"/>
<dbReference type="EMBL" id="SOZI01000168">
    <property type="protein sequence ID" value="TNY17906.1"/>
    <property type="molecule type" value="Genomic_DNA"/>
</dbReference>
<evidence type="ECO:0000313" key="2">
    <source>
        <dbReference type="EMBL" id="TNY17906.1"/>
    </source>
</evidence>
<protein>
    <submittedName>
        <fullName evidence="2">Inositol hexakisphosphate-domain-containing protein</fullName>
    </submittedName>
</protein>
<dbReference type="Pfam" id="PF14566">
    <property type="entry name" value="PTPlike_phytase"/>
    <property type="match status" value="3"/>
</dbReference>
<evidence type="ECO:0000313" key="3">
    <source>
        <dbReference type="Proteomes" id="UP000311382"/>
    </source>
</evidence>
<comment type="caution">
    <text evidence="2">The sequence shown here is derived from an EMBL/GenBank/DDBJ whole genome shotgun (WGS) entry which is preliminary data.</text>
</comment>
<feature type="compositionally biased region" description="Acidic residues" evidence="1">
    <location>
        <begin position="1449"/>
        <end position="1460"/>
    </location>
</feature>
<accession>A0A5C5FNT5</accession>
<dbReference type="STRING" id="5288.A0A5C5FNT5"/>
<dbReference type="Gene3D" id="3.90.190.10">
    <property type="entry name" value="Protein tyrosine phosphatase superfamily"/>
    <property type="match status" value="3"/>
</dbReference>
<evidence type="ECO:0000256" key="1">
    <source>
        <dbReference type="SAM" id="MobiDB-lite"/>
    </source>
</evidence>
<feature type="compositionally biased region" description="Basic and acidic residues" evidence="1">
    <location>
        <begin position="88"/>
        <end position="97"/>
    </location>
</feature>
<sequence length="1492" mass="163263">MAPDPASDPPTPHRRHMSLPLAHPLPLPLASVHHASPLASPISQEVASLQQHTHSATPSATPGRRLSSVLPQSGTASSSPTRDLPPTRADDLDHADGDSDDSYLPPPPLNLARIAPAVVPSRQGSVLSRGLILKADYRFSAAPPDSASAPSSSSSSSGAPSTSTGPGAAPPAGHSYGDVSGASHVREGGLGIWGVAQPTATGVRSLLALLGAKGTPGTKGKAQGKKRDVAWFVTREEPILYIGGQPYVLREAAHPTETYSISDRAENLEEIEARLKNDVLRESTRYGGLVLVHSEPLSGPGPLRPSWVSVSPSTVLTARELFSDIRAEGFSVTYYRTPVARDQSPQDGYLDLYAERIRALPGGTRTQLVFNCGAGVVRSTFAMCVALLVRRRMLVEQGRPDPYGAAVADDEDERDGAKSPVGAGDGGAEAARRVLRRQNEQARRDKSLLRLMHVLSKSLPPGSQATILALLSSQSNLLENLRAALLGNFDIILSLLSTLDDGSGVKKVVDAIVDDCDAMVNLRESIVQHRVRYASLALLDERTASDFRQSALAALERYFFLVAFASFLSSSPPRTNDSSAPSTFSAWLKRRPEIKHMITRLRKAGAPGHFFVFAPVQDLSAIAKADRGGEGAVVLAAGAGGAGRLGERQGERVGDEWAEQIIRSRSGIILRPSTILKNDQWLALAPGQSQRVRGAINFRRVPDSRLYGLSQPTEEGIRTVVRQVRDELGDGERGRIVWIGVREEPLVNINGTPYVLRQQAVSLRNVKSYSGISAKRLELLESRLKDDVLSELTTFEGRILVASEADDGSVNPVWEAVEDGQTQVKTLREVMDMVGHEECGDAFSFIRVPITAEKFPEFQDLRDIIEVVTSLDIETSAVIVNDQLGRGRTTRTLVVIKLLQDWMRTGGQPKAKRSDRQSYVVINNLLRVVRNGFEVKNAVDAAITACGEPFDLLESIENARQQAEDSEGETRDMWIARGVRELRGYFFLILFMCFLNECRPSTWREMGSSSSYETWVKERPVFRTIQRELDDASIDALTPLSRGAAVERGTASNDEVADFVAHRDGRILSAFSLLKSDFFSGLQRMSLPERVDGAPNFRRVPLSSSAATDLAQSAASSLSTAHGHGPLVYGTGMPTVDGLRRALEKMGAKETKILWQSLREEPVLFVAGRPHVLRLFDRPLENVVTTGVTTATVEGMEVELKKDLLREREKTGGKVLLHDEIEENGTFTVTAMWEEVRPEDILTPREVYAIMADEGFKVDYERLPVTDEQSPIPGVFSRIEQRMSTALTARDKENFSAAWNCQMGRGRTTTGMVACALVYRILFDRHAAFEMAASYIEPPEDHNLHWDGREAEPLLQGEYKIVLQLVGVLKNGKLAKRLADKAIDDMEAVQNLRVAIHSFKLRVEAAEEGSKKRAKLFDQALNYLYRYATLIVFANFLLDKASHLGDLSDDDDNGANDDDAPAGGDASTFPSFEAYLAERPEIKKILTRRTLD</sequence>
<gene>
    <name evidence="2" type="ORF">DMC30DRAFT_84699</name>
</gene>
<feature type="compositionally biased region" description="Polar residues" evidence="1">
    <location>
        <begin position="41"/>
        <end position="60"/>
    </location>
</feature>
<organism evidence="2 3">
    <name type="scientific">Rhodotorula diobovata</name>
    <dbReference type="NCBI Taxonomy" id="5288"/>
    <lineage>
        <taxon>Eukaryota</taxon>
        <taxon>Fungi</taxon>
        <taxon>Dikarya</taxon>
        <taxon>Basidiomycota</taxon>
        <taxon>Pucciniomycotina</taxon>
        <taxon>Microbotryomycetes</taxon>
        <taxon>Sporidiobolales</taxon>
        <taxon>Sporidiobolaceae</taxon>
        <taxon>Rhodotorula</taxon>
    </lineage>
</organism>
<feature type="compositionally biased region" description="Low complexity" evidence="1">
    <location>
        <begin position="142"/>
        <end position="173"/>
    </location>
</feature>
<dbReference type="CDD" id="cd14496">
    <property type="entry name" value="PTP_paladin"/>
    <property type="match status" value="1"/>
</dbReference>
<dbReference type="SUPFAM" id="SSF52799">
    <property type="entry name" value="(Phosphotyrosine protein) phosphatases II"/>
    <property type="match status" value="3"/>
</dbReference>
<feature type="region of interest" description="Disordered" evidence="1">
    <location>
        <begin position="41"/>
        <end position="108"/>
    </location>
</feature>
<dbReference type="SMART" id="SM01301">
    <property type="entry name" value="PTPlike_phytase"/>
    <property type="match status" value="3"/>
</dbReference>
<dbReference type="OrthoDB" id="66369at2759"/>
<name>A0A5C5FNT5_9BASI</name>
<dbReference type="PANTHER" id="PTHR23339">
    <property type="entry name" value="TYROSINE SPECIFIC PROTEIN PHOSPHATASE AND DUAL SPECIFICITY PROTEIN PHOSPHATASE"/>
    <property type="match status" value="1"/>
</dbReference>
<dbReference type="InterPro" id="IPR050561">
    <property type="entry name" value="PTP"/>
</dbReference>
<feature type="region of interest" description="Disordered" evidence="1">
    <location>
        <begin position="142"/>
        <end position="181"/>
    </location>
</feature>
<dbReference type="InterPro" id="IPR029021">
    <property type="entry name" value="Prot-tyrosine_phosphatase-like"/>
</dbReference>
<feature type="compositionally biased region" description="Polar residues" evidence="1">
    <location>
        <begin position="69"/>
        <end position="81"/>
    </location>
</feature>